<evidence type="ECO:0000256" key="4">
    <source>
        <dbReference type="ARBA" id="ARBA00023136"/>
    </source>
</evidence>
<keyword evidence="3 6" id="KW-1133">Transmembrane helix</keyword>
<feature type="compositionally biased region" description="Polar residues" evidence="5">
    <location>
        <begin position="346"/>
        <end position="367"/>
    </location>
</feature>
<dbReference type="AlphaFoldDB" id="A0A6G1LNS8"/>
<dbReference type="OrthoDB" id="3363151at2759"/>
<gene>
    <name evidence="7" type="ORF">EJ03DRAFT_322893</name>
</gene>
<protein>
    <recommendedName>
        <fullName evidence="9">Meiotically up-regulated gene 154 protein</fullName>
    </recommendedName>
</protein>
<feature type="transmembrane region" description="Helical" evidence="6">
    <location>
        <begin position="213"/>
        <end position="232"/>
    </location>
</feature>
<keyword evidence="8" id="KW-1185">Reference proteome</keyword>
<dbReference type="Pfam" id="PF10332">
    <property type="entry name" value="DUF2418"/>
    <property type="match status" value="1"/>
</dbReference>
<reference evidence="7" key="1">
    <citation type="journal article" date="2020" name="Stud. Mycol.">
        <title>101 Dothideomycetes genomes: a test case for predicting lifestyles and emergence of pathogens.</title>
        <authorList>
            <person name="Haridas S."/>
            <person name="Albert R."/>
            <person name="Binder M."/>
            <person name="Bloem J."/>
            <person name="Labutti K."/>
            <person name="Salamov A."/>
            <person name="Andreopoulos B."/>
            <person name="Baker S."/>
            <person name="Barry K."/>
            <person name="Bills G."/>
            <person name="Bluhm B."/>
            <person name="Cannon C."/>
            <person name="Castanera R."/>
            <person name="Culley D."/>
            <person name="Daum C."/>
            <person name="Ezra D."/>
            <person name="Gonzalez J."/>
            <person name="Henrissat B."/>
            <person name="Kuo A."/>
            <person name="Liang C."/>
            <person name="Lipzen A."/>
            <person name="Lutzoni F."/>
            <person name="Magnuson J."/>
            <person name="Mondo S."/>
            <person name="Nolan M."/>
            <person name="Ohm R."/>
            <person name="Pangilinan J."/>
            <person name="Park H.-J."/>
            <person name="Ramirez L."/>
            <person name="Alfaro M."/>
            <person name="Sun H."/>
            <person name="Tritt A."/>
            <person name="Yoshinaga Y."/>
            <person name="Zwiers L.-H."/>
            <person name="Turgeon B."/>
            <person name="Goodwin S."/>
            <person name="Spatafora J."/>
            <person name="Crous P."/>
            <person name="Grigoriev I."/>
        </authorList>
    </citation>
    <scope>NUCLEOTIDE SEQUENCE</scope>
    <source>
        <strain evidence="7">CBS 116005</strain>
    </source>
</reference>
<evidence type="ECO:0000256" key="2">
    <source>
        <dbReference type="ARBA" id="ARBA00022692"/>
    </source>
</evidence>
<dbReference type="InterPro" id="IPR018819">
    <property type="entry name" value="Nur1/Mug154"/>
</dbReference>
<evidence type="ECO:0000313" key="7">
    <source>
        <dbReference type="EMBL" id="KAF2774300.1"/>
    </source>
</evidence>
<keyword evidence="2 6" id="KW-0812">Transmembrane</keyword>
<evidence type="ECO:0000256" key="1">
    <source>
        <dbReference type="ARBA" id="ARBA00004127"/>
    </source>
</evidence>
<dbReference type="GO" id="GO:0012505">
    <property type="term" value="C:endomembrane system"/>
    <property type="evidence" value="ECO:0007669"/>
    <property type="project" value="UniProtKB-SubCell"/>
</dbReference>
<dbReference type="Proteomes" id="UP000799436">
    <property type="component" value="Unassembled WGS sequence"/>
</dbReference>
<evidence type="ECO:0000256" key="3">
    <source>
        <dbReference type="ARBA" id="ARBA00022989"/>
    </source>
</evidence>
<feature type="transmembrane region" description="Helical" evidence="6">
    <location>
        <begin position="182"/>
        <end position="201"/>
    </location>
</feature>
<keyword evidence="4 6" id="KW-0472">Membrane</keyword>
<sequence length="443" mass="48842">MPRLVRRRPIIDRLRELLDPWDALLWLSEILSDDTYDDWLQFYSIPIGLSLNFIFVIARGISANGRPGQSDDVFGDPASEGSGWFTWFAMFILQVLVIGSVANAVWVFVRVRKYRLFQVPVEEEVASSNASRVKVDSSPLGTASPLRYVRDLVQKATSAEGRAYPDAEREVWELRLWDPKPAALTVFTLFSPGHVLVYYALLPPAALDPRPSVTVAKAFGFAALLSLQMIVLQKSFGQQAKDARLIQGEVMNEYNNKFVHPSLNRPVRDVGVQTRESAVTPKGTRTQEVDVYTPTTIVNRGFRVSPNPYVAQEPSTMKRSSYTNLQSTATTNVDVGYDSNTDRRQSTNFSSRPSTGVSIGTSVTDFSSPLKPHHEKLRERSPMKGDGGSLGVYSHAASPLRKTASSSQLRHGRASEMSGRGYGEGVRGSPLKRMSMPGGGGPG</sequence>
<dbReference type="PANTHER" id="PTHR28293">
    <property type="entry name" value="NUCLEAR RIM PROTEIN 1"/>
    <property type="match status" value="1"/>
</dbReference>
<dbReference type="GO" id="GO:0007096">
    <property type="term" value="P:regulation of exit from mitosis"/>
    <property type="evidence" value="ECO:0007669"/>
    <property type="project" value="TreeGrafter"/>
</dbReference>
<feature type="transmembrane region" description="Helical" evidence="6">
    <location>
        <begin position="42"/>
        <end position="64"/>
    </location>
</feature>
<evidence type="ECO:0000256" key="5">
    <source>
        <dbReference type="SAM" id="MobiDB-lite"/>
    </source>
</evidence>
<comment type="subcellular location">
    <subcellularLocation>
        <location evidence="1">Endomembrane system</location>
        <topology evidence="1">Multi-pass membrane protein</topology>
    </subcellularLocation>
</comment>
<organism evidence="7 8">
    <name type="scientific">Teratosphaeria nubilosa</name>
    <dbReference type="NCBI Taxonomy" id="161662"/>
    <lineage>
        <taxon>Eukaryota</taxon>
        <taxon>Fungi</taxon>
        <taxon>Dikarya</taxon>
        <taxon>Ascomycota</taxon>
        <taxon>Pezizomycotina</taxon>
        <taxon>Dothideomycetes</taxon>
        <taxon>Dothideomycetidae</taxon>
        <taxon>Mycosphaerellales</taxon>
        <taxon>Teratosphaeriaceae</taxon>
        <taxon>Teratosphaeria</taxon>
    </lineage>
</organism>
<dbReference type="GO" id="GO:0043007">
    <property type="term" value="P:maintenance of rDNA"/>
    <property type="evidence" value="ECO:0007669"/>
    <property type="project" value="TreeGrafter"/>
</dbReference>
<proteinExistence type="predicted"/>
<evidence type="ECO:0000256" key="6">
    <source>
        <dbReference type="SAM" id="Phobius"/>
    </source>
</evidence>
<evidence type="ECO:0008006" key="9">
    <source>
        <dbReference type="Google" id="ProtNLM"/>
    </source>
</evidence>
<feature type="region of interest" description="Disordered" evidence="5">
    <location>
        <begin position="332"/>
        <end position="443"/>
    </location>
</feature>
<accession>A0A6G1LNS8</accession>
<dbReference type="EMBL" id="ML995808">
    <property type="protein sequence ID" value="KAF2774300.1"/>
    <property type="molecule type" value="Genomic_DNA"/>
</dbReference>
<evidence type="ECO:0000313" key="8">
    <source>
        <dbReference type="Proteomes" id="UP000799436"/>
    </source>
</evidence>
<feature type="transmembrane region" description="Helical" evidence="6">
    <location>
        <begin position="84"/>
        <end position="109"/>
    </location>
</feature>
<name>A0A6G1LNS8_9PEZI</name>
<dbReference type="PANTHER" id="PTHR28293:SF1">
    <property type="entry name" value="NUCLEAR RIM PROTEIN 1"/>
    <property type="match status" value="1"/>
</dbReference>